<dbReference type="InterPro" id="IPR029016">
    <property type="entry name" value="GAF-like_dom_sf"/>
</dbReference>
<dbReference type="GO" id="GO:0000155">
    <property type="term" value="F:phosphorelay sensor kinase activity"/>
    <property type="evidence" value="ECO:0007669"/>
    <property type="project" value="InterPro"/>
</dbReference>
<dbReference type="SUPFAM" id="SSF55781">
    <property type="entry name" value="GAF domain-like"/>
    <property type="match status" value="2"/>
</dbReference>
<keyword evidence="12" id="KW-1185">Reference proteome</keyword>
<name>A0A9E6XTW8_9ACTN</name>
<dbReference type="Pfam" id="PF13185">
    <property type="entry name" value="GAF_2"/>
    <property type="match status" value="2"/>
</dbReference>
<dbReference type="Gene3D" id="3.30.450.40">
    <property type="match status" value="2"/>
</dbReference>
<feature type="domain" description="Histidine kinase" evidence="10">
    <location>
        <begin position="359"/>
        <end position="560"/>
    </location>
</feature>
<dbReference type="SUPFAM" id="SSF55874">
    <property type="entry name" value="ATPase domain of HSP90 chaperone/DNA topoisomerase II/histidine kinase"/>
    <property type="match status" value="1"/>
</dbReference>
<keyword evidence="7" id="KW-0067">ATP-binding</keyword>
<dbReference type="InterPro" id="IPR036890">
    <property type="entry name" value="HATPase_C_sf"/>
</dbReference>
<evidence type="ECO:0000256" key="7">
    <source>
        <dbReference type="ARBA" id="ARBA00022840"/>
    </source>
</evidence>
<organism evidence="11 12">
    <name type="scientific">Capillimicrobium parvum</name>
    <dbReference type="NCBI Taxonomy" id="2884022"/>
    <lineage>
        <taxon>Bacteria</taxon>
        <taxon>Bacillati</taxon>
        <taxon>Actinomycetota</taxon>
        <taxon>Thermoleophilia</taxon>
        <taxon>Solirubrobacterales</taxon>
        <taxon>Capillimicrobiaceae</taxon>
        <taxon>Capillimicrobium</taxon>
    </lineage>
</organism>
<dbReference type="EMBL" id="CP087164">
    <property type="protein sequence ID" value="UGS34412.1"/>
    <property type="molecule type" value="Genomic_DNA"/>
</dbReference>
<dbReference type="Proteomes" id="UP001162834">
    <property type="component" value="Chromosome"/>
</dbReference>
<dbReference type="PROSITE" id="PS50109">
    <property type="entry name" value="HIS_KIN"/>
    <property type="match status" value="1"/>
</dbReference>
<gene>
    <name evidence="11" type="primary">devS</name>
    <name evidence="11" type="ORF">DSM104329_00790</name>
</gene>
<dbReference type="GO" id="GO:0016020">
    <property type="term" value="C:membrane"/>
    <property type="evidence" value="ECO:0007669"/>
    <property type="project" value="InterPro"/>
</dbReference>
<evidence type="ECO:0000256" key="6">
    <source>
        <dbReference type="ARBA" id="ARBA00022777"/>
    </source>
</evidence>
<dbReference type="InterPro" id="IPR005467">
    <property type="entry name" value="His_kinase_dom"/>
</dbReference>
<dbReference type="InterPro" id="IPR011712">
    <property type="entry name" value="Sig_transdc_His_kin_sub3_dim/P"/>
</dbReference>
<feature type="coiled-coil region" evidence="9">
    <location>
        <begin position="339"/>
        <end position="366"/>
    </location>
</feature>
<dbReference type="EC" id="2.7.13.3" evidence="2"/>
<sequence>MLEEARLRRVVDVSRTVVSELDLETVLQRVLEEARELTGARYAALGILDEERRQLERFLTIGIDPEAHGAIGDLPRGRGVLGVLIRDPKPLRLDDVGEHARSYGFPLGHPPMGSFLGVPILVRGEAWGNLYLTDKQGAAGFDEADEEAIVLLAGWAGVAIDNARAYSNEHARRAELEHAVNAMEATAAIARAVGGETDLNRVLELVVKRARALVDARGMLILLAVGDELEVTAVAGRLAPDLPGTRVPLEGSVSGSVMSSGRSMRLHNLSEQLRFTLADRIDATTGLMVPLQFRGRRLGVLAAFDRGEREEFTAEDEHLLESFAASAATAVATAQNVAAQGLRRSIEASERERQRWARELHDETLQSLAGLKVMLSGARRQQDPETVGRVLETAVDQIGDAIAALRRLITDLRPAALDEFGTAAALEGLVERVGQTSGLNINLHADLAYEQGRAESRHPAVVEDAVYRIVQEALTNVVKHARATKVTVTVVEDEHGAIRLAVADDGVGIGGTAGDDARERHEGFGLVGMRERVDLVHGTLSVEPGERGGTVVRAFLPPSDQVVQAVAG</sequence>
<keyword evidence="4 11" id="KW-0808">Transferase</keyword>
<evidence type="ECO:0000256" key="4">
    <source>
        <dbReference type="ARBA" id="ARBA00022679"/>
    </source>
</evidence>
<dbReference type="GO" id="GO:0046983">
    <property type="term" value="F:protein dimerization activity"/>
    <property type="evidence" value="ECO:0007669"/>
    <property type="project" value="InterPro"/>
</dbReference>
<evidence type="ECO:0000256" key="8">
    <source>
        <dbReference type="ARBA" id="ARBA00023012"/>
    </source>
</evidence>
<dbReference type="RefSeq" id="WP_259314087.1">
    <property type="nucleotide sequence ID" value="NZ_CP087164.1"/>
</dbReference>
<dbReference type="Gene3D" id="1.20.5.1930">
    <property type="match status" value="1"/>
</dbReference>
<proteinExistence type="predicted"/>
<dbReference type="CDD" id="cd16917">
    <property type="entry name" value="HATPase_UhpB-NarQ-NarX-like"/>
    <property type="match status" value="1"/>
</dbReference>
<comment type="catalytic activity">
    <reaction evidence="1">
        <text>ATP + protein L-histidine = ADP + protein N-phospho-L-histidine.</text>
        <dbReference type="EC" id="2.7.13.3"/>
    </reaction>
</comment>
<dbReference type="InterPro" id="IPR003018">
    <property type="entry name" value="GAF"/>
</dbReference>
<accession>A0A9E6XTW8</accession>
<evidence type="ECO:0000313" key="12">
    <source>
        <dbReference type="Proteomes" id="UP001162834"/>
    </source>
</evidence>
<dbReference type="Pfam" id="PF07730">
    <property type="entry name" value="HisKA_3"/>
    <property type="match status" value="1"/>
</dbReference>
<evidence type="ECO:0000256" key="1">
    <source>
        <dbReference type="ARBA" id="ARBA00000085"/>
    </source>
</evidence>
<keyword evidence="3" id="KW-0597">Phosphoprotein</keyword>
<dbReference type="PANTHER" id="PTHR24421">
    <property type="entry name" value="NITRATE/NITRITE SENSOR PROTEIN NARX-RELATED"/>
    <property type="match status" value="1"/>
</dbReference>
<dbReference type="PANTHER" id="PTHR24421:SF10">
    <property type="entry name" value="NITRATE_NITRITE SENSOR PROTEIN NARQ"/>
    <property type="match status" value="1"/>
</dbReference>
<dbReference type="InterPro" id="IPR050482">
    <property type="entry name" value="Sensor_HK_TwoCompSys"/>
</dbReference>
<dbReference type="SMART" id="SM00065">
    <property type="entry name" value="GAF"/>
    <property type="match status" value="2"/>
</dbReference>
<keyword evidence="5" id="KW-0547">Nucleotide-binding</keyword>
<dbReference type="KEGG" id="sbae:DSM104329_00790"/>
<evidence type="ECO:0000313" key="11">
    <source>
        <dbReference type="EMBL" id="UGS34412.1"/>
    </source>
</evidence>
<evidence type="ECO:0000256" key="3">
    <source>
        <dbReference type="ARBA" id="ARBA00022553"/>
    </source>
</evidence>
<dbReference type="Gene3D" id="3.30.565.10">
    <property type="entry name" value="Histidine kinase-like ATPase, C-terminal domain"/>
    <property type="match status" value="1"/>
</dbReference>
<reference evidence="11" key="1">
    <citation type="journal article" date="2022" name="Int. J. Syst. Evol. Microbiol.">
        <title>Pseudomonas aegrilactucae sp. nov. and Pseudomonas morbosilactucae sp. nov., pathogens causing bacterial rot of lettuce in Japan.</title>
        <authorList>
            <person name="Sawada H."/>
            <person name="Fujikawa T."/>
            <person name="Satou M."/>
        </authorList>
    </citation>
    <scope>NUCLEOTIDE SEQUENCE</scope>
    <source>
        <strain evidence="11">0166_1</strain>
    </source>
</reference>
<evidence type="ECO:0000256" key="9">
    <source>
        <dbReference type="SAM" id="Coils"/>
    </source>
</evidence>
<dbReference type="AlphaFoldDB" id="A0A9E6XTW8"/>
<evidence type="ECO:0000259" key="10">
    <source>
        <dbReference type="PROSITE" id="PS50109"/>
    </source>
</evidence>
<protein>
    <recommendedName>
        <fullName evidence="2">histidine kinase</fullName>
        <ecNumber evidence="2">2.7.13.3</ecNumber>
    </recommendedName>
</protein>
<keyword evidence="6 11" id="KW-0418">Kinase</keyword>
<evidence type="ECO:0000256" key="2">
    <source>
        <dbReference type="ARBA" id="ARBA00012438"/>
    </source>
</evidence>
<dbReference type="SMART" id="SM00387">
    <property type="entry name" value="HATPase_c"/>
    <property type="match status" value="1"/>
</dbReference>
<dbReference type="InterPro" id="IPR003594">
    <property type="entry name" value="HATPase_dom"/>
</dbReference>
<keyword evidence="9" id="KW-0175">Coiled coil</keyword>
<dbReference type="Pfam" id="PF02518">
    <property type="entry name" value="HATPase_c"/>
    <property type="match status" value="1"/>
</dbReference>
<dbReference type="GO" id="GO:0005524">
    <property type="term" value="F:ATP binding"/>
    <property type="evidence" value="ECO:0007669"/>
    <property type="project" value="UniProtKB-KW"/>
</dbReference>
<evidence type="ECO:0000256" key="5">
    <source>
        <dbReference type="ARBA" id="ARBA00022741"/>
    </source>
</evidence>
<keyword evidence="8" id="KW-0902">Two-component regulatory system</keyword>